<dbReference type="AlphaFoldDB" id="A0A550JHS2"/>
<dbReference type="InterPro" id="IPR002036">
    <property type="entry name" value="YbeY"/>
</dbReference>
<dbReference type="InterPro" id="IPR020549">
    <property type="entry name" value="YbeY_CS"/>
</dbReference>
<dbReference type="GO" id="GO:0006364">
    <property type="term" value="P:rRNA processing"/>
    <property type="evidence" value="ECO:0007669"/>
    <property type="project" value="UniProtKB-UniRule"/>
</dbReference>
<gene>
    <name evidence="7 8" type="primary">ybeY</name>
    <name evidence="8" type="ORF">FL622_06195</name>
</gene>
<keyword evidence="3 7" id="KW-0479">Metal-binding</keyword>
<evidence type="ECO:0000256" key="7">
    <source>
        <dbReference type="HAMAP-Rule" id="MF_00009"/>
    </source>
</evidence>
<keyword evidence="5 7" id="KW-0378">Hydrolase</keyword>
<dbReference type="HAMAP" id="MF_00009">
    <property type="entry name" value="Endoribonucl_YbeY"/>
    <property type="match status" value="1"/>
</dbReference>
<keyword evidence="6 7" id="KW-0862">Zinc</keyword>
<keyword evidence="2 7" id="KW-0540">Nuclease</keyword>
<dbReference type="InterPro" id="IPR023091">
    <property type="entry name" value="MetalPrtase_cat_dom_sf_prd"/>
</dbReference>
<keyword evidence="7" id="KW-0698">rRNA processing</keyword>
<dbReference type="GO" id="GO:0004521">
    <property type="term" value="F:RNA endonuclease activity"/>
    <property type="evidence" value="ECO:0007669"/>
    <property type="project" value="UniProtKB-UniRule"/>
</dbReference>
<keyword evidence="9" id="KW-1185">Reference proteome</keyword>
<reference evidence="8 9" key="1">
    <citation type="submission" date="2019-07" db="EMBL/GenBank/DDBJ databases">
        <title>Insights of Desulfuromonas acetexigens electromicrobiology.</title>
        <authorList>
            <person name="Katuri K."/>
            <person name="Sapireddy V."/>
            <person name="Shaw D.R."/>
            <person name="Saikaly P."/>
        </authorList>
    </citation>
    <scope>NUCLEOTIDE SEQUENCE [LARGE SCALE GENOMIC DNA]</scope>
    <source>
        <strain evidence="8 9">2873</strain>
    </source>
</reference>
<dbReference type="PANTHER" id="PTHR46986:SF1">
    <property type="entry name" value="ENDORIBONUCLEASE YBEY, CHLOROPLASTIC"/>
    <property type="match status" value="1"/>
</dbReference>
<comment type="function">
    <text evidence="7">Single strand-specific metallo-endoribonuclease involved in late-stage 70S ribosome quality control and in maturation of the 3' terminus of the 16S rRNA.</text>
</comment>
<keyword evidence="7" id="KW-0690">Ribosome biogenesis</keyword>
<comment type="similarity">
    <text evidence="1 7">Belongs to the endoribonuclease YbeY family.</text>
</comment>
<dbReference type="Proteomes" id="UP000317155">
    <property type="component" value="Unassembled WGS sequence"/>
</dbReference>
<dbReference type="EC" id="3.1.-.-" evidence="7"/>
<dbReference type="EMBL" id="VJVV01000003">
    <property type="protein sequence ID" value="TRO82762.1"/>
    <property type="molecule type" value="Genomic_DNA"/>
</dbReference>
<feature type="binding site" evidence="7">
    <location>
        <position position="129"/>
    </location>
    <ligand>
        <name>Zn(2+)</name>
        <dbReference type="ChEBI" id="CHEBI:29105"/>
        <note>catalytic</note>
    </ligand>
</feature>
<protein>
    <recommendedName>
        <fullName evidence="7">Endoribonuclease YbeY</fullName>
        <ecNumber evidence="7">3.1.-.-</ecNumber>
    </recommendedName>
</protein>
<evidence type="ECO:0000256" key="1">
    <source>
        <dbReference type="ARBA" id="ARBA00010875"/>
    </source>
</evidence>
<dbReference type="NCBIfam" id="TIGR00043">
    <property type="entry name" value="rRNA maturation RNase YbeY"/>
    <property type="match status" value="1"/>
</dbReference>
<dbReference type="SUPFAM" id="SSF55486">
    <property type="entry name" value="Metalloproteases ('zincins'), catalytic domain"/>
    <property type="match status" value="1"/>
</dbReference>
<evidence type="ECO:0000256" key="3">
    <source>
        <dbReference type="ARBA" id="ARBA00022723"/>
    </source>
</evidence>
<sequence>MPPRGRTVKIQIETRQKKQKVRKLFLRKVARRILSVSGCPEAELSILVVDDAEIRIINRDYLQRDKPTNVISFAMREGEGGDLCPELLGDVVISAETAARDAAEAGIPYEHELVFLLLHGILHLLGYDHERSGAAEAERMEAREREIFALLHEEFLAP</sequence>
<evidence type="ECO:0000313" key="8">
    <source>
        <dbReference type="EMBL" id="TRO82762.1"/>
    </source>
</evidence>
<dbReference type="GO" id="GO:0004222">
    <property type="term" value="F:metalloendopeptidase activity"/>
    <property type="evidence" value="ECO:0007669"/>
    <property type="project" value="InterPro"/>
</dbReference>
<dbReference type="Pfam" id="PF02130">
    <property type="entry name" value="YbeY"/>
    <property type="match status" value="1"/>
</dbReference>
<name>A0A550JHS2_9BACT</name>
<comment type="cofactor">
    <cofactor evidence="7">
        <name>Zn(2+)</name>
        <dbReference type="ChEBI" id="CHEBI:29105"/>
    </cofactor>
    <text evidence="7">Binds 1 zinc ion.</text>
</comment>
<proteinExistence type="inferred from homology"/>
<organism evidence="8 9">
    <name type="scientific">Trichloromonas acetexigens</name>
    <dbReference type="NCBI Taxonomy" id="38815"/>
    <lineage>
        <taxon>Bacteria</taxon>
        <taxon>Pseudomonadati</taxon>
        <taxon>Thermodesulfobacteriota</taxon>
        <taxon>Desulfuromonadia</taxon>
        <taxon>Desulfuromonadales</taxon>
        <taxon>Trichloromonadaceae</taxon>
        <taxon>Trichloromonas</taxon>
    </lineage>
</organism>
<comment type="caution">
    <text evidence="8">The sequence shown here is derived from an EMBL/GenBank/DDBJ whole genome shotgun (WGS) entry which is preliminary data.</text>
</comment>
<evidence type="ECO:0000256" key="2">
    <source>
        <dbReference type="ARBA" id="ARBA00022722"/>
    </source>
</evidence>
<feature type="binding site" evidence="7">
    <location>
        <position position="119"/>
    </location>
    <ligand>
        <name>Zn(2+)</name>
        <dbReference type="ChEBI" id="CHEBI:29105"/>
        <note>catalytic</note>
    </ligand>
</feature>
<dbReference type="GO" id="GO:0008270">
    <property type="term" value="F:zinc ion binding"/>
    <property type="evidence" value="ECO:0007669"/>
    <property type="project" value="UniProtKB-UniRule"/>
</dbReference>
<dbReference type="PANTHER" id="PTHR46986">
    <property type="entry name" value="ENDORIBONUCLEASE YBEY, CHLOROPLASTIC"/>
    <property type="match status" value="1"/>
</dbReference>
<evidence type="ECO:0000256" key="5">
    <source>
        <dbReference type="ARBA" id="ARBA00022801"/>
    </source>
</evidence>
<comment type="subcellular location">
    <subcellularLocation>
        <location evidence="7">Cytoplasm</location>
    </subcellularLocation>
</comment>
<keyword evidence="4 7" id="KW-0255">Endonuclease</keyword>
<evidence type="ECO:0000313" key="9">
    <source>
        <dbReference type="Proteomes" id="UP000317155"/>
    </source>
</evidence>
<dbReference type="Gene3D" id="3.40.390.30">
    <property type="entry name" value="Metalloproteases ('zincins'), catalytic domain"/>
    <property type="match status" value="1"/>
</dbReference>
<accession>A0A550JHS2</accession>
<dbReference type="OrthoDB" id="9807740at2"/>
<feature type="binding site" evidence="7">
    <location>
        <position position="123"/>
    </location>
    <ligand>
        <name>Zn(2+)</name>
        <dbReference type="ChEBI" id="CHEBI:29105"/>
        <note>catalytic</note>
    </ligand>
</feature>
<evidence type="ECO:0000256" key="6">
    <source>
        <dbReference type="ARBA" id="ARBA00022833"/>
    </source>
</evidence>
<keyword evidence="7" id="KW-0963">Cytoplasm</keyword>
<dbReference type="GO" id="GO:0005737">
    <property type="term" value="C:cytoplasm"/>
    <property type="evidence" value="ECO:0007669"/>
    <property type="project" value="UniProtKB-SubCell"/>
</dbReference>
<evidence type="ECO:0000256" key="4">
    <source>
        <dbReference type="ARBA" id="ARBA00022759"/>
    </source>
</evidence>
<dbReference type="PROSITE" id="PS01306">
    <property type="entry name" value="UPF0054"/>
    <property type="match status" value="1"/>
</dbReference>